<dbReference type="Proteomes" id="UP001302321">
    <property type="component" value="Unassembled WGS sequence"/>
</dbReference>
<keyword evidence="1" id="KW-0472">Membrane</keyword>
<organism evidence="2 3">
    <name type="scientific">Triangularia setosa</name>
    <dbReference type="NCBI Taxonomy" id="2587417"/>
    <lineage>
        <taxon>Eukaryota</taxon>
        <taxon>Fungi</taxon>
        <taxon>Dikarya</taxon>
        <taxon>Ascomycota</taxon>
        <taxon>Pezizomycotina</taxon>
        <taxon>Sordariomycetes</taxon>
        <taxon>Sordariomycetidae</taxon>
        <taxon>Sordariales</taxon>
        <taxon>Podosporaceae</taxon>
        <taxon>Triangularia</taxon>
    </lineage>
</organism>
<feature type="transmembrane region" description="Helical" evidence="1">
    <location>
        <begin position="83"/>
        <end position="108"/>
    </location>
</feature>
<keyword evidence="1" id="KW-0812">Transmembrane</keyword>
<dbReference type="EMBL" id="MU866210">
    <property type="protein sequence ID" value="KAK4176047.1"/>
    <property type="molecule type" value="Genomic_DNA"/>
</dbReference>
<dbReference type="AlphaFoldDB" id="A0AAN7A892"/>
<feature type="non-terminal residue" evidence="2">
    <location>
        <position position="114"/>
    </location>
</feature>
<reference evidence="2" key="2">
    <citation type="submission" date="2023-05" db="EMBL/GenBank/DDBJ databases">
        <authorList>
            <consortium name="Lawrence Berkeley National Laboratory"/>
            <person name="Steindorff A."/>
            <person name="Hensen N."/>
            <person name="Bonometti L."/>
            <person name="Westerberg I."/>
            <person name="Brannstrom I.O."/>
            <person name="Guillou S."/>
            <person name="Cros-Aarteil S."/>
            <person name="Calhoun S."/>
            <person name="Haridas S."/>
            <person name="Kuo A."/>
            <person name="Mondo S."/>
            <person name="Pangilinan J."/>
            <person name="Riley R."/>
            <person name="Labutti K."/>
            <person name="Andreopoulos B."/>
            <person name="Lipzen A."/>
            <person name="Chen C."/>
            <person name="Yanf M."/>
            <person name="Daum C."/>
            <person name="Ng V."/>
            <person name="Clum A."/>
            <person name="Ohm R."/>
            <person name="Martin F."/>
            <person name="Silar P."/>
            <person name="Natvig D."/>
            <person name="Lalanne C."/>
            <person name="Gautier V."/>
            <person name="Ament-Velasquez S.L."/>
            <person name="Kruys A."/>
            <person name="Hutchinson M.I."/>
            <person name="Powell A.J."/>
            <person name="Barry K."/>
            <person name="Miller A.N."/>
            <person name="Grigoriev I.V."/>
            <person name="Debuchy R."/>
            <person name="Gladieux P."/>
            <person name="Thoren M.H."/>
            <person name="Johannesson H."/>
        </authorList>
    </citation>
    <scope>NUCLEOTIDE SEQUENCE</scope>
    <source>
        <strain evidence="2">CBS 892.96</strain>
    </source>
</reference>
<evidence type="ECO:0000313" key="2">
    <source>
        <dbReference type="EMBL" id="KAK4176047.1"/>
    </source>
</evidence>
<name>A0AAN7A892_9PEZI</name>
<sequence>MSANTIVPDPDDGHCFLLPECCRAPRIERRRHYNFPRAKDKMCLKFAFMGFIVSFVRLAFLIVDVEDGTIQENPDGWYQRQRYYNLGQADLAVVGLFGAELLHWMWIFGFRPSF</sequence>
<keyword evidence="3" id="KW-1185">Reference proteome</keyword>
<evidence type="ECO:0000313" key="3">
    <source>
        <dbReference type="Proteomes" id="UP001302321"/>
    </source>
</evidence>
<proteinExistence type="predicted"/>
<keyword evidence="1" id="KW-1133">Transmembrane helix</keyword>
<gene>
    <name evidence="2" type="ORF">QBC36DRAFT_330064</name>
</gene>
<accession>A0AAN7A892</accession>
<protein>
    <submittedName>
        <fullName evidence="2">Uncharacterized protein</fullName>
    </submittedName>
</protein>
<evidence type="ECO:0000256" key="1">
    <source>
        <dbReference type="SAM" id="Phobius"/>
    </source>
</evidence>
<comment type="caution">
    <text evidence="2">The sequence shown here is derived from an EMBL/GenBank/DDBJ whole genome shotgun (WGS) entry which is preliminary data.</text>
</comment>
<feature type="transmembrane region" description="Helical" evidence="1">
    <location>
        <begin position="42"/>
        <end position="63"/>
    </location>
</feature>
<reference evidence="2" key="1">
    <citation type="journal article" date="2023" name="Mol. Phylogenet. Evol.">
        <title>Genome-scale phylogeny and comparative genomics of the fungal order Sordariales.</title>
        <authorList>
            <person name="Hensen N."/>
            <person name="Bonometti L."/>
            <person name="Westerberg I."/>
            <person name="Brannstrom I.O."/>
            <person name="Guillou S."/>
            <person name="Cros-Aarteil S."/>
            <person name="Calhoun S."/>
            <person name="Haridas S."/>
            <person name="Kuo A."/>
            <person name="Mondo S."/>
            <person name="Pangilinan J."/>
            <person name="Riley R."/>
            <person name="LaButti K."/>
            <person name="Andreopoulos B."/>
            <person name="Lipzen A."/>
            <person name="Chen C."/>
            <person name="Yan M."/>
            <person name="Daum C."/>
            <person name="Ng V."/>
            <person name="Clum A."/>
            <person name="Steindorff A."/>
            <person name="Ohm R.A."/>
            <person name="Martin F."/>
            <person name="Silar P."/>
            <person name="Natvig D.O."/>
            <person name="Lalanne C."/>
            <person name="Gautier V."/>
            <person name="Ament-Velasquez S.L."/>
            <person name="Kruys A."/>
            <person name="Hutchinson M.I."/>
            <person name="Powell A.J."/>
            <person name="Barry K."/>
            <person name="Miller A.N."/>
            <person name="Grigoriev I.V."/>
            <person name="Debuchy R."/>
            <person name="Gladieux P."/>
            <person name="Hiltunen Thoren M."/>
            <person name="Johannesson H."/>
        </authorList>
    </citation>
    <scope>NUCLEOTIDE SEQUENCE</scope>
    <source>
        <strain evidence="2">CBS 892.96</strain>
    </source>
</reference>